<dbReference type="EMBL" id="JADKYU010000313">
    <property type="protein sequence ID" value="MBF4983931.1"/>
    <property type="molecule type" value="Genomic_DNA"/>
</dbReference>
<protein>
    <submittedName>
        <fullName evidence="1">1-aminocyclopropane-1-carboxylate deaminase/D-cysteine desulfhydrase</fullName>
    </submittedName>
</protein>
<keyword evidence="2" id="KW-1185">Reference proteome</keyword>
<evidence type="ECO:0000313" key="1">
    <source>
        <dbReference type="EMBL" id="MBF4983931.1"/>
    </source>
</evidence>
<organism evidence="1 2">
    <name type="scientific">Nonlabens mediterrranea</name>
    <dbReference type="NCBI Taxonomy" id="1419947"/>
    <lineage>
        <taxon>Bacteria</taxon>
        <taxon>Pseudomonadati</taxon>
        <taxon>Bacteroidota</taxon>
        <taxon>Flavobacteriia</taxon>
        <taxon>Flavobacteriales</taxon>
        <taxon>Flavobacteriaceae</taxon>
        <taxon>Nonlabens</taxon>
    </lineage>
</organism>
<sequence>MNLFDVTNAVNQSFKDYNDGKTRVDIKREDLLHELVSGNKLRKLKYNIL</sequence>
<accession>A0ABS0A3J7</accession>
<evidence type="ECO:0000313" key="2">
    <source>
        <dbReference type="Proteomes" id="UP001194729"/>
    </source>
</evidence>
<dbReference type="Proteomes" id="UP001194729">
    <property type="component" value="Unassembled WGS sequence"/>
</dbReference>
<proteinExistence type="predicted"/>
<gene>
    <name evidence="1" type="ORF">FNJ87_06140</name>
</gene>
<feature type="non-terminal residue" evidence="1">
    <location>
        <position position="49"/>
    </location>
</feature>
<reference evidence="1 2" key="1">
    <citation type="submission" date="2020-11" db="EMBL/GenBank/DDBJ databases">
        <title>P. mediterranea TC4 genome.</title>
        <authorList>
            <person name="Molmeret M."/>
        </authorList>
    </citation>
    <scope>NUCLEOTIDE SEQUENCE [LARGE SCALE GENOMIC DNA]</scope>
    <source>
        <strain evidence="1 2">TC4</strain>
    </source>
</reference>
<dbReference type="Gene3D" id="3.40.50.1100">
    <property type="match status" value="2"/>
</dbReference>
<comment type="caution">
    <text evidence="1">The sequence shown here is derived from an EMBL/GenBank/DDBJ whole genome shotgun (WGS) entry which is preliminary data.</text>
</comment>
<name>A0ABS0A3J7_9FLAO</name>
<dbReference type="InterPro" id="IPR036052">
    <property type="entry name" value="TrpB-like_PALP_sf"/>
</dbReference>